<feature type="region of interest" description="Disordered" evidence="1">
    <location>
        <begin position="29"/>
        <end position="137"/>
    </location>
</feature>
<proteinExistence type="predicted"/>
<protein>
    <submittedName>
        <fullName evidence="2">Uncharacterized protein</fullName>
    </submittedName>
</protein>
<organism evidence="2 3">
    <name type="scientific">Rhodopseudomonas palustris</name>
    <dbReference type="NCBI Taxonomy" id="1076"/>
    <lineage>
        <taxon>Bacteria</taxon>
        <taxon>Pseudomonadati</taxon>
        <taxon>Pseudomonadota</taxon>
        <taxon>Alphaproteobacteria</taxon>
        <taxon>Hyphomicrobiales</taxon>
        <taxon>Nitrobacteraceae</taxon>
        <taxon>Rhodopseudomonas</taxon>
    </lineage>
</organism>
<name>A0A933VX15_RHOPL</name>
<evidence type="ECO:0000256" key="1">
    <source>
        <dbReference type="SAM" id="MobiDB-lite"/>
    </source>
</evidence>
<dbReference type="AlphaFoldDB" id="A0A933VX15"/>
<accession>A0A933VX15</accession>
<dbReference type="EMBL" id="JACRJB010000053">
    <property type="protein sequence ID" value="MBI5131602.1"/>
    <property type="molecule type" value="Genomic_DNA"/>
</dbReference>
<evidence type="ECO:0000313" key="3">
    <source>
        <dbReference type="Proteomes" id="UP000782519"/>
    </source>
</evidence>
<evidence type="ECO:0000313" key="2">
    <source>
        <dbReference type="EMBL" id="MBI5131602.1"/>
    </source>
</evidence>
<feature type="compositionally biased region" description="Pro residues" evidence="1">
    <location>
        <begin position="124"/>
        <end position="136"/>
    </location>
</feature>
<reference evidence="2" key="1">
    <citation type="submission" date="2020-07" db="EMBL/GenBank/DDBJ databases">
        <title>Huge and variable diversity of episymbiotic CPR bacteria and DPANN archaea in groundwater ecosystems.</title>
        <authorList>
            <person name="He C.Y."/>
            <person name="Keren R."/>
            <person name="Whittaker M."/>
            <person name="Farag I.F."/>
            <person name="Doudna J."/>
            <person name="Cate J.H.D."/>
            <person name="Banfield J.F."/>
        </authorList>
    </citation>
    <scope>NUCLEOTIDE SEQUENCE</scope>
    <source>
        <strain evidence="2">NC_groundwater_1818_Pr3_B-0.1um_66_35</strain>
    </source>
</reference>
<sequence length="184" mass="19138">MIALAAVYWMALWLMGRHEDVLYGSFVSSGPAGDEPPEPIRPILPPELPRRPRAALPALPAPSVTSVSRPEQVRPPAPEPRNGNGHSNGFVNGSGAIKAPQLASVSTAQPPATSSPIVPAAARPMPPGLPPKPPLAINPAALQRHNIAPAAAALTPTTQEPSTGDVLASLLETLKRDLNEAARK</sequence>
<gene>
    <name evidence="2" type="ORF">HZA66_19365</name>
</gene>
<comment type="caution">
    <text evidence="2">The sequence shown here is derived from an EMBL/GenBank/DDBJ whole genome shotgun (WGS) entry which is preliminary data.</text>
</comment>
<dbReference type="Proteomes" id="UP000782519">
    <property type="component" value="Unassembled WGS sequence"/>
</dbReference>
<feature type="compositionally biased region" description="Polar residues" evidence="1">
    <location>
        <begin position="103"/>
        <end position="116"/>
    </location>
</feature>